<dbReference type="GeneID" id="63762663"/>
<dbReference type="Proteomes" id="UP000184356">
    <property type="component" value="Unassembled WGS sequence"/>
</dbReference>
<dbReference type="GO" id="GO:0006511">
    <property type="term" value="P:ubiquitin-dependent protein catabolic process"/>
    <property type="evidence" value="ECO:0007669"/>
    <property type="project" value="InterPro"/>
</dbReference>
<feature type="domain" description="DUF7590" evidence="1">
    <location>
        <begin position="269"/>
        <end position="378"/>
    </location>
</feature>
<accession>A0A1L9T8K8</accession>
<evidence type="ECO:0000313" key="4">
    <source>
        <dbReference type="Proteomes" id="UP000184356"/>
    </source>
</evidence>
<dbReference type="STRING" id="1036612.A0A1L9T8K8"/>
<dbReference type="Gene3D" id="2.40.40.50">
    <property type="entry name" value="Ubiquitin fusion degradation protein UFD1, N-terminal domain"/>
    <property type="match status" value="1"/>
</dbReference>
<dbReference type="EMBL" id="KV878592">
    <property type="protein sequence ID" value="OJJ55778.1"/>
    <property type="molecule type" value="Genomic_DNA"/>
</dbReference>
<dbReference type="Pfam" id="PF24842">
    <property type="entry name" value="UFD1_N2"/>
    <property type="match status" value="1"/>
</dbReference>
<dbReference type="GO" id="GO:0031593">
    <property type="term" value="F:polyubiquitin modification-dependent protein binding"/>
    <property type="evidence" value="ECO:0007669"/>
    <property type="project" value="TreeGrafter"/>
</dbReference>
<sequence>MTNPRRYLPDTSDATRFKFTSAQFQLMAREQNLLRWSSQFSVIPSQHTPRLSGDKIVLPQSALEQLLAAAPLQQVTPENPSRSYTRSFDPFNPHTFAAESQAREYGVDRQHQLPHPLTFRLVNPQNGRVISLLREALEIDDYEFASEGKSESDAPIITVHVKPLPKGTYVRLRPLEAGYDPEDWKALLERHLRENYTTLTTGEVLTLPGNREGSFRFLADSVEPEGEGICVVDTDLEVDIVALSEDQARETLRRRLTKTSHAPDTKRDTSVGRVLELGTRITGQVSPGEYVDYEVRKWDNGSTIEINLNSDDDVDISLLVSPFSTRQRNRPREDEFVFGELSDQAQKRITIASTNVELEGAEALYISVHAFASNDLSQQVGFSANVCFAREFLFSEQRTLYSMQQCLSQTFSRMAESLALSP</sequence>
<dbReference type="RefSeq" id="XP_040699584.1">
    <property type="nucleotide sequence ID" value="XM_040846590.1"/>
</dbReference>
<dbReference type="OrthoDB" id="193703at2759"/>
<dbReference type="Pfam" id="PF24503">
    <property type="entry name" value="DUF7590"/>
    <property type="match status" value="1"/>
</dbReference>
<dbReference type="PANTHER" id="PTHR12555:SF15">
    <property type="entry name" value="FUSION DEGRADATION PROTEIN (UFD1), PUTATIVE (AFU_ORTHOLOGUE AFUA_4G04640)-RELATED"/>
    <property type="match status" value="1"/>
</dbReference>
<evidence type="ECO:0000259" key="1">
    <source>
        <dbReference type="Pfam" id="PF24503"/>
    </source>
</evidence>
<gene>
    <name evidence="3" type="ORF">ASPSYDRAFT_430901</name>
</gene>
<organism evidence="3 4">
    <name type="scientific">Aspergillus sydowii CBS 593.65</name>
    <dbReference type="NCBI Taxonomy" id="1036612"/>
    <lineage>
        <taxon>Eukaryota</taxon>
        <taxon>Fungi</taxon>
        <taxon>Dikarya</taxon>
        <taxon>Ascomycota</taxon>
        <taxon>Pezizomycotina</taxon>
        <taxon>Eurotiomycetes</taxon>
        <taxon>Eurotiomycetidae</taxon>
        <taxon>Eurotiales</taxon>
        <taxon>Aspergillaceae</taxon>
        <taxon>Aspergillus</taxon>
        <taxon>Aspergillus subgen. Nidulantes</taxon>
    </lineage>
</organism>
<protein>
    <submittedName>
        <fullName evidence="3">Uncharacterized protein</fullName>
    </submittedName>
</protein>
<dbReference type="VEuPathDB" id="FungiDB:ASPSYDRAFT_430901"/>
<keyword evidence="4" id="KW-1185">Reference proteome</keyword>
<dbReference type="GO" id="GO:0034098">
    <property type="term" value="C:VCP-NPL4-UFD1 AAA ATPase complex"/>
    <property type="evidence" value="ECO:0007669"/>
    <property type="project" value="TreeGrafter"/>
</dbReference>
<feature type="domain" description="Ubiquitin fusion degradation protein UFD1 N-terminal subdomain 2" evidence="2">
    <location>
        <begin position="166"/>
        <end position="241"/>
    </location>
</feature>
<dbReference type="Gene3D" id="3.10.330.10">
    <property type="match status" value="1"/>
</dbReference>
<dbReference type="InterPro" id="IPR055418">
    <property type="entry name" value="UFD1_N2"/>
</dbReference>
<dbReference type="InterPro" id="IPR004854">
    <property type="entry name" value="Ufd1-like"/>
</dbReference>
<dbReference type="InterPro" id="IPR042299">
    <property type="entry name" value="Ufd1-like_Nn"/>
</dbReference>
<dbReference type="PANTHER" id="PTHR12555">
    <property type="entry name" value="UBIQUITIN FUSION DEGRADATON PROTEIN 1"/>
    <property type="match status" value="1"/>
</dbReference>
<dbReference type="GO" id="GO:0036503">
    <property type="term" value="P:ERAD pathway"/>
    <property type="evidence" value="ECO:0007669"/>
    <property type="project" value="TreeGrafter"/>
</dbReference>
<evidence type="ECO:0000259" key="2">
    <source>
        <dbReference type="Pfam" id="PF24842"/>
    </source>
</evidence>
<reference evidence="4" key="1">
    <citation type="journal article" date="2017" name="Genome Biol.">
        <title>Comparative genomics reveals high biological diversity and specific adaptations in the industrially and medically important fungal genus Aspergillus.</title>
        <authorList>
            <person name="de Vries R.P."/>
            <person name="Riley R."/>
            <person name="Wiebenga A."/>
            <person name="Aguilar-Osorio G."/>
            <person name="Amillis S."/>
            <person name="Uchima C.A."/>
            <person name="Anderluh G."/>
            <person name="Asadollahi M."/>
            <person name="Askin M."/>
            <person name="Barry K."/>
            <person name="Battaglia E."/>
            <person name="Bayram O."/>
            <person name="Benocci T."/>
            <person name="Braus-Stromeyer S.A."/>
            <person name="Caldana C."/>
            <person name="Canovas D."/>
            <person name="Cerqueira G.C."/>
            <person name="Chen F."/>
            <person name="Chen W."/>
            <person name="Choi C."/>
            <person name="Clum A."/>
            <person name="Dos Santos R.A."/>
            <person name="Damasio A.R."/>
            <person name="Diallinas G."/>
            <person name="Emri T."/>
            <person name="Fekete E."/>
            <person name="Flipphi M."/>
            <person name="Freyberg S."/>
            <person name="Gallo A."/>
            <person name="Gournas C."/>
            <person name="Habgood R."/>
            <person name="Hainaut M."/>
            <person name="Harispe M.L."/>
            <person name="Henrissat B."/>
            <person name="Hilden K.S."/>
            <person name="Hope R."/>
            <person name="Hossain A."/>
            <person name="Karabika E."/>
            <person name="Karaffa L."/>
            <person name="Karanyi Z."/>
            <person name="Krasevec N."/>
            <person name="Kuo A."/>
            <person name="Kusch H."/>
            <person name="LaButti K."/>
            <person name="Lagendijk E.L."/>
            <person name="Lapidus A."/>
            <person name="Levasseur A."/>
            <person name="Lindquist E."/>
            <person name="Lipzen A."/>
            <person name="Logrieco A.F."/>
            <person name="MacCabe A."/>
            <person name="Maekelae M.R."/>
            <person name="Malavazi I."/>
            <person name="Melin P."/>
            <person name="Meyer V."/>
            <person name="Mielnichuk N."/>
            <person name="Miskei M."/>
            <person name="Molnar A.P."/>
            <person name="Mule G."/>
            <person name="Ngan C.Y."/>
            <person name="Orejas M."/>
            <person name="Orosz E."/>
            <person name="Ouedraogo J.P."/>
            <person name="Overkamp K.M."/>
            <person name="Park H.-S."/>
            <person name="Perrone G."/>
            <person name="Piumi F."/>
            <person name="Punt P.J."/>
            <person name="Ram A.F."/>
            <person name="Ramon A."/>
            <person name="Rauscher S."/>
            <person name="Record E."/>
            <person name="Riano-Pachon D.M."/>
            <person name="Robert V."/>
            <person name="Roehrig J."/>
            <person name="Ruller R."/>
            <person name="Salamov A."/>
            <person name="Salih N.S."/>
            <person name="Samson R.A."/>
            <person name="Sandor E."/>
            <person name="Sanguinetti M."/>
            <person name="Schuetze T."/>
            <person name="Sepcic K."/>
            <person name="Shelest E."/>
            <person name="Sherlock G."/>
            <person name="Sophianopoulou V."/>
            <person name="Squina F.M."/>
            <person name="Sun H."/>
            <person name="Susca A."/>
            <person name="Todd R.B."/>
            <person name="Tsang A."/>
            <person name="Unkles S.E."/>
            <person name="van de Wiele N."/>
            <person name="van Rossen-Uffink D."/>
            <person name="Oliveira J.V."/>
            <person name="Vesth T.C."/>
            <person name="Visser J."/>
            <person name="Yu J.-H."/>
            <person name="Zhou M."/>
            <person name="Andersen M.R."/>
            <person name="Archer D.B."/>
            <person name="Baker S.E."/>
            <person name="Benoit I."/>
            <person name="Brakhage A.A."/>
            <person name="Braus G.H."/>
            <person name="Fischer R."/>
            <person name="Frisvad J.C."/>
            <person name="Goldman G.H."/>
            <person name="Houbraken J."/>
            <person name="Oakley B."/>
            <person name="Pocsi I."/>
            <person name="Scazzocchio C."/>
            <person name="Seiboth B."/>
            <person name="vanKuyk P.A."/>
            <person name="Wortman J."/>
            <person name="Dyer P.S."/>
            <person name="Grigoriev I.V."/>
        </authorList>
    </citation>
    <scope>NUCLEOTIDE SEQUENCE [LARGE SCALE GENOMIC DNA]</scope>
    <source>
        <strain evidence="4">CBS 593.65</strain>
    </source>
</reference>
<dbReference type="InterPro" id="IPR056012">
    <property type="entry name" value="DUF7590"/>
</dbReference>
<evidence type="ECO:0000313" key="3">
    <source>
        <dbReference type="EMBL" id="OJJ55778.1"/>
    </source>
</evidence>
<dbReference type="AlphaFoldDB" id="A0A1L9T8K8"/>
<proteinExistence type="predicted"/>
<name>A0A1L9T8K8_9EURO</name>